<dbReference type="PANTHER" id="PTHR10890:SF3">
    <property type="entry name" value="CYSTEINE--TRNA LIGASE, CYTOPLASMIC"/>
    <property type="match status" value="1"/>
</dbReference>
<dbReference type="InterPro" id="IPR014729">
    <property type="entry name" value="Rossmann-like_a/b/a_fold"/>
</dbReference>
<dbReference type="EMBL" id="SMKU01000350">
    <property type="protein sequence ID" value="TDD67912.1"/>
    <property type="molecule type" value="Genomic_DNA"/>
</dbReference>
<dbReference type="InterPro" id="IPR032678">
    <property type="entry name" value="tRNA-synt_1_cat_dom"/>
</dbReference>
<feature type="short sequence motif" description="'ERGGDP' region" evidence="10">
    <location>
        <begin position="191"/>
        <end position="196"/>
    </location>
</feature>
<feature type="binding site" evidence="10">
    <location>
        <position position="287"/>
    </location>
    <ligand>
        <name>L-cysteinyl-5'-AMP</name>
        <dbReference type="ChEBI" id="CHEBI:144924"/>
    </ligand>
</feature>
<feature type="binding site" evidence="10">
    <location>
        <position position="235"/>
    </location>
    <ligand>
        <name>Zn(2+)</name>
        <dbReference type="ChEBI" id="CHEBI:29105"/>
    </ligand>
</feature>
<organism evidence="13 14">
    <name type="scientific">Actinomadura rubrisoli</name>
    <dbReference type="NCBI Taxonomy" id="2530368"/>
    <lineage>
        <taxon>Bacteria</taxon>
        <taxon>Bacillati</taxon>
        <taxon>Actinomycetota</taxon>
        <taxon>Actinomycetes</taxon>
        <taxon>Streptosporangiales</taxon>
        <taxon>Thermomonosporaceae</taxon>
        <taxon>Actinomadura</taxon>
    </lineage>
</organism>
<sequence>MRSWPASRVPSLSDAGLPAPARQLLLHDTATGTTRPTRPERPGDTARMYVCGITPYDATHLGHANTYLAFDLVNRVWRDLGHRVHYVQNATDVDDPLLERAQQTGEHWRALADREIQLFRDDMAALRVLPPDQYVGAVEAIPLIVEMIEKLRGRDATYEVDGDIYFPIASDPAFGQVSGLSKEQMGPLFAERGGDPDRRGKRDPLDALLWMARRPGEPGWESPFGQGRPGWHVECSAISVEYLGMAFDVEGGGSDLAFPHHEMGASHAQVATGERPHARSYVHAGMVGLDGEKMSKSRGNLVFVSRLREDGTDPMAIRLALLAHHYRSDWEWTRAELDAAFARLARWRAAVARPSGPSAAPVADTVRRHLADDLDAPSALAAVDAWATAEGPDETAPSQVRVLADALLGIAL</sequence>
<dbReference type="Pfam" id="PF01406">
    <property type="entry name" value="tRNA-synt_1e"/>
    <property type="match status" value="1"/>
</dbReference>
<evidence type="ECO:0000256" key="8">
    <source>
        <dbReference type="ARBA" id="ARBA00022840"/>
    </source>
</evidence>
<dbReference type="GO" id="GO:0035446">
    <property type="term" value="F:cysteine-glucosaminylinositol ligase activity"/>
    <property type="evidence" value="ECO:0007669"/>
    <property type="project" value="UniProtKB-UniRule"/>
</dbReference>
<evidence type="ECO:0000256" key="5">
    <source>
        <dbReference type="ARBA" id="ARBA00022723"/>
    </source>
</evidence>
<dbReference type="GO" id="GO:0005524">
    <property type="term" value="F:ATP binding"/>
    <property type="evidence" value="ECO:0007669"/>
    <property type="project" value="UniProtKB-KW"/>
</dbReference>
<feature type="short sequence motif" description="'HIGH' region" evidence="10">
    <location>
        <begin position="53"/>
        <end position="63"/>
    </location>
</feature>
<dbReference type="AlphaFoldDB" id="A0A4R5ADH5"/>
<feature type="region of interest" description="Disordered" evidence="11">
    <location>
        <begin position="25"/>
        <end position="46"/>
    </location>
</feature>
<comment type="function">
    <text evidence="1 10">Catalyzes the ATP-dependent condensation of GlcN-Ins and L-cysteine to form L-Cys-GlcN-Ins.</text>
</comment>
<dbReference type="EC" id="6.3.1.13" evidence="10"/>
<evidence type="ECO:0000256" key="7">
    <source>
        <dbReference type="ARBA" id="ARBA00022833"/>
    </source>
</evidence>
<feature type="binding site" evidence="10">
    <location>
        <position position="51"/>
    </location>
    <ligand>
        <name>Zn(2+)</name>
        <dbReference type="ChEBI" id="CHEBI:29105"/>
    </ligand>
</feature>
<dbReference type="PANTHER" id="PTHR10890">
    <property type="entry name" value="CYSTEINYL-TRNA SYNTHETASE"/>
    <property type="match status" value="1"/>
</dbReference>
<keyword evidence="14" id="KW-1185">Reference proteome</keyword>
<evidence type="ECO:0000256" key="3">
    <source>
        <dbReference type="ARBA" id="ARBA00011245"/>
    </source>
</evidence>
<dbReference type="GO" id="GO:0006423">
    <property type="term" value="P:cysteinyl-tRNA aminoacylation"/>
    <property type="evidence" value="ECO:0007669"/>
    <property type="project" value="TreeGrafter"/>
</dbReference>
<comment type="subunit">
    <text evidence="3 10">Monomer.</text>
</comment>
<evidence type="ECO:0000256" key="6">
    <source>
        <dbReference type="ARBA" id="ARBA00022741"/>
    </source>
</evidence>
<evidence type="ECO:0000256" key="1">
    <source>
        <dbReference type="ARBA" id="ARBA00003679"/>
    </source>
</evidence>
<name>A0A4R5ADH5_9ACTN</name>
<feature type="short sequence motif" description="'KMSKS' region" evidence="10">
    <location>
        <begin position="293"/>
        <end position="297"/>
    </location>
</feature>
<dbReference type="OrthoDB" id="9815130at2"/>
<dbReference type="GO" id="GO:0005829">
    <property type="term" value="C:cytosol"/>
    <property type="evidence" value="ECO:0007669"/>
    <property type="project" value="TreeGrafter"/>
</dbReference>
<protein>
    <recommendedName>
        <fullName evidence="10">L-cysteine:1D-myo-inositol 2-amino-2-deoxy-alpha-D-glucopyranoside ligase</fullName>
        <shortName evidence="10">L-Cys:GlcN-Ins ligase</shortName>
        <ecNumber evidence="10">6.3.1.13</ecNumber>
    </recommendedName>
    <alternativeName>
        <fullName evidence="10">Mycothiol ligase</fullName>
        <shortName evidence="10">MSH ligase</shortName>
    </alternativeName>
</protein>
<evidence type="ECO:0000256" key="4">
    <source>
        <dbReference type="ARBA" id="ARBA00022598"/>
    </source>
</evidence>
<dbReference type="GO" id="GO:0010125">
    <property type="term" value="P:mycothiol biosynthetic process"/>
    <property type="evidence" value="ECO:0007669"/>
    <property type="project" value="UniProtKB-UniRule"/>
</dbReference>
<evidence type="ECO:0000313" key="14">
    <source>
        <dbReference type="Proteomes" id="UP000294513"/>
    </source>
</evidence>
<feature type="binding site" evidence="10">
    <location>
        <position position="66"/>
    </location>
    <ligand>
        <name>L-cysteinyl-5'-AMP</name>
        <dbReference type="ChEBI" id="CHEBI:144924"/>
    </ligand>
</feature>
<feature type="binding site" evidence="10">
    <location>
        <begin position="51"/>
        <end position="54"/>
    </location>
    <ligand>
        <name>L-cysteinyl-5'-AMP</name>
        <dbReference type="ChEBI" id="CHEBI:144924"/>
    </ligand>
</feature>
<dbReference type="InterPro" id="IPR017812">
    <property type="entry name" value="Mycothiol_ligase_MshC"/>
</dbReference>
<dbReference type="InterPro" id="IPR024909">
    <property type="entry name" value="Cys-tRNA/MSH_ligase"/>
</dbReference>
<feature type="domain" description="tRNA synthetases class I catalytic" evidence="12">
    <location>
        <begin position="45"/>
        <end position="340"/>
    </location>
</feature>
<feature type="binding site" evidence="10">
    <location>
        <position position="260"/>
    </location>
    <ligand>
        <name>Zn(2+)</name>
        <dbReference type="ChEBI" id="CHEBI:29105"/>
    </ligand>
</feature>
<dbReference type="GO" id="GO:0008270">
    <property type="term" value="F:zinc ion binding"/>
    <property type="evidence" value="ECO:0007669"/>
    <property type="project" value="UniProtKB-UniRule"/>
</dbReference>
<evidence type="ECO:0000259" key="12">
    <source>
        <dbReference type="Pfam" id="PF01406"/>
    </source>
</evidence>
<feature type="binding site" evidence="10">
    <location>
        <position position="231"/>
    </location>
    <ligand>
        <name>L-cysteinyl-5'-AMP</name>
        <dbReference type="ChEBI" id="CHEBI:144924"/>
    </ligand>
</feature>
<dbReference type="RefSeq" id="WP_131902404.1">
    <property type="nucleotide sequence ID" value="NZ_SMKU01000350.1"/>
</dbReference>
<dbReference type="GO" id="GO:0004817">
    <property type="term" value="F:cysteine-tRNA ligase activity"/>
    <property type="evidence" value="ECO:0007669"/>
    <property type="project" value="TreeGrafter"/>
</dbReference>
<comment type="catalytic activity">
    <reaction evidence="9 10">
        <text>1D-myo-inositol 2-amino-2-deoxy-alpha-D-glucopyranoside + L-cysteine + ATP = 1D-myo-inositol 2-(L-cysteinylamino)-2-deoxy-alpha-D-glucopyranoside + AMP + diphosphate + H(+)</text>
        <dbReference type="Rhea" id="RHEA:26176"/>
        <dbReference type="ChEBI" id="CHEBI:15378"/>
        <dbReference type="ChEBI" id="CHEBI:30616"/>
        <dbReference type="ChEBI" id="CHEBI:33019"/>
        <dbReference type="ChEBI" id="CHEBI:35235"/>
        <dbReference type="ChEBI" id="CHEBI:58886"/>
        <dbReference type="ChEBI" id="CHEBI:58887"/>
        <dbReference type="ChEBI" id="CHEBI:456215"/>
        <dbReference type="EC" id="6.3.1.13"/>
    </reaction>
</comment>
<evidence type="ECO:0000256" key="2">
    <source>
        <dbReference type="ARBA" id="ARBA00007723"/>
    </source>
</evidence>
<evidence type="ECO:0000256" key="11">
    <source>
        <dbReference type="SAM" id="MobiDB-lite"/>
    </source>
</evidence>
<comment type="cofactor">
    <cofactor evidence="10">
        <name>Zn(2+)</name>
        <dbReference type="ChEBI" id="CHEBI:29105"/>
    </cofactor>
    <text evidence="10">Binds 1 zinc ion per subunit.</text>
</comment>
<keyword evidence="7 10" id="KW-0862">Zinc</keyword>
<comment type="caution">
    <text evidence="13">The sequence shown here is derived from an EMBL/GenBank/DDBJ whole genome shotgun (WGS) entry which is preliminary data.</text>
</comment>
<proteinExistence type="inferred from homology"/>
<comment type="similarity">
    <text evidence="2 10">Belongs to the class-I aminoacyl-tRNA synthetase family. MshC subfamily.</text>
</comment>
<evidence type="ECO:0000256" key="9">
    <source>
        <dbReference type="ARBA" id="ARBA00048350"/>
    </source>
</evidence>
<keyword evidence="8 10" id="KW-0067">ATP-binding</keyword>
<keyword evidence="5 10" id="KW-0479">Metal-binding</keyword>
<feature type="binding site" evidence="10">
    <location>
        <begin position="89"/>
        <end position="91"/>
    </location>
    <ligand>
        <name>L-cysteinyl-5'-AMP</name>
        <dbReference type="ChEBI" id="CHEBI:144924"/>
    </ligand>
</feature>
<accession>A0A4R5ADH5</accession>
<dbReference type="SUPFAM" id="SSF52374">
    <property type="entry name" value="Nucleotidylyl transferase"/>
    <property type="match status" value="1"/>
</dbReference>
<dbReference type="HAMAP" id="MF_01697">
    <property type="entry name" value="MshC"/>
    <property type="match status" value="1"/>
</dbReference>
<dbReference type="Gene3D" id="3.40.50.620">
    <property type="entry name" value="HUPs"/>
    <property type="match status" value="1"/>
</dbReference>
<reference evidence="13 14" key="1">
    <citation type="submission" date="2019-03" db="EMBL/GenBank/DDBJ databases">
        <title>Draft genome sequences of novel Actinobacteria.</title>
        <authorList>
            <person name="Sahin N."/>
            <person name="Ay H."/>
            <person name="Saygin H."/>
        </authorList>
    </citation>
    <scope>NUCLEOTIDE SEQUENCE [LARGE SCALE GENOMIC DNA]</scope>
    <source>
        <strain evidence="13 14">H3C3</strain>
    </source>
</reference>
<evidence type="ECO:0000256" key="10">
    <source>
        <dbReference type="HAMAP-Rule" id="MF_01697"/>
    </source>
</evidence>
<dbReference type="Proteomes" id="UP000294513">
    <property type="component" value="Unassembled WGS sequence"/>
</dbReference>
<dbReference type="NCBIfam" id="TIGR03447">
    <property type="entry name" value="mycothiol_MshC"/>
    <property type="match status" value="1"/>
</dbReference>
<keyword evidence="4 10" id="KW-0436">Ligase</keyword>
<dbReference type="FunFam" id="3.40.50.620:FF:000134">
    <property type="entry name" value="L-cysteine:1D-myo-inositol 2-amino-2-deoxy-alpha-D-glucopyranoside ligase"/>
    <property type="match status" value="1"/>
</dbReference>
<gene>
    <name evidence="10" type="primary">mshC</name>
    <name evidence="13" type="ORF">E1298_38945</name>
</gene>
<dbReference type="CDD" id="cd00672">
    <property type="entry name" value="CysRS_core"/>
    <property type="match status" value="1"/>
</dbReference>
<dbReference type="PRINTS" id="PR00983">
    <property type="entry name" value="TRNASYNTHCYS"/>
</dbReference>
<keyword evidence="6 10" id="KW-0547">Nucleotide-binding</keyword>
<evidence type="ECO:0000313" key="13">
    <source>
        <dbReference type="EMBL" id="TDD67912.1"/>
    </source>
</evidence>
<dbReference type="Gene3D" id="1.20.120.640">
    <property type="entry name" value="Anticodon-binding domain of a subclass of class I aminoacyl-tRNA synthetases"/>
    <property type="match status" value="1"/>
</dbReference>
<feature type="binding site" evidence="10">
    <location>
        <begin position="253"/>
        <end position="255"/>
    </location>
    <ligand>
        <name>L-cysteinyl-5'-AMP</name>
        <dbReference type="ChEBI" id="CHEBI:144924"/>
    </ligand>
</feature>